<dbReference type="EMBL" id="LAQL01000003">
    <property type="protein sequence ID" value="KLN61746.1"/>
    <property type="molecule type" value="Genomic_DNA"/>
</dbReference>
<proteinExistence type="predicted"/>
<evidence type="ECO:0000313" key="2">
    <source>
        <dbReference type="Proteomes" id="UP000035444"/>
    </source>
</evidence>
<dbReference type="Pfam" id="PF19531">
    <property type="entry name" value="DUF6058"/>
    <property type="match status" value="1"/>
</dbReference>
<dbReference type="InterPro" id="IPR045694">
    <property type="entry name" value="DUF6058"/>
</dbReference>
<protein>
    <submittedName>
        <fullName evidence="1">Uncharacterized protein</fullName>
    </submittedName>
</protein>
<dbReference type="RefSeq" id="WP_047763083.1">
    <property type="nucleotide sequence ID" value="NZ_LAQL01000003.1"/>
</dbReference>
<dbReference type="AlphaFoldDB" id="A0A0H2MHS5"/>
<name>A0A0H2MHS5_9PROT</name>
<keyword evidence="2" id="KW-1185">Reference proteome</keyword>
<dbReference type="OrthoDB" id="7840905at2"/>
<organism evidence="1 2">
    <name type="scientific">Kiloniella spongiae</name>
    <dbReference type="NCBI Taxonomy" id="1489064"/>
    <lineage>
        <taxon>Bacteria</taxon>
        <taxon>Pseudomonadati</taxon>
        <taxon>Pseudomonadota</taxon>
        <taxon>Alphaproteobacteria</taxon>
        <taxon>Rhodospirillales</taxon>
        <taxon>Kiloniellaceae</taxon>
        <taxon>Kiloniella</taxon>
    </lineage>
</organism>
<sequence>MLLNYLYENFYEEASLLKQSQVSQEELRLLISQRIAPQPSYVITANLKTISFVSQDTLSETCRFYPKTYPEWLNILKTKNLDTEDIAKNYFRQAYQKARQNFFESEQGKDLLEEYPALSDYLTANHFNETWNHFLGGVFGVCTRENLPRGIFEKQLLVRFIDYMKQHHSPANISPLSKSRLETAVAYLNMVEADFAPHEVPITSRQRCINDVRKKYRI</sequence>
<accession>A0A0H2MHS5</accession>
<gene>
    <name evidence="1" type="ORF">WH96_05440</name>
</gene>
<reference evidence="1 2" key="1">
    <citation type="submission" date="2015-03" db="EMBL/GenBank/DDBJ databases">
        <title>Genome Sequence of Kiloniella spongiae MEBiC09566, isolated from a marine sponge.</title>
        <authorList>
            <person name="Shao Z."/>
            <person name="Wang L."/>
            <person name="Li X."/>
        </authorList>
    </citation>
    <scope>NUCLEOTIDE SEQUENCE [LARGE SCALE GENOMIC DNA]</scope>
    <source>
        <strain evidence="1 2">MEBiC09566</strain>
    </source>
</reference>
<evidence type="ECO:0000313" key="1">
    <source>
        <dbReference type="EMBL" id="KLN61746.1"/>
    </source>
</evidence>
<dbReference type="Proteomes" id="UP000035444">
    <property type="component" value="Unassembled WGS sequence"/>
</dbReference>
<comment type="caution">
    <text evidence="1">The sequence shown here is derived from an EMBL/GenBank/DDBJ whole genome shotgun (WGS) entry which is preliminary data.</text>
</comment>
<dbReference type="STRING" id="1489064.WH96_05440"/>